<comment type="caution">
    <text evidence="1">The sequence shown here is derived from an EMBL/GenBank/DDBJ whole genome shotgun (WGS) entry which is preliminary data.</text>
</comment>
<name>A0A0F9JY87_9ZZZZ</name>
<accession>A0A0F9JY87</accession>
<sequence>MKSFKYLLYKEAGGHNWQPVKSDFNFTSDKGVPYVVYKCSKCGITAQSFNNSSTYQIGYQYPGQYVFECPEIMGQFDTLPELEKEDTIAMLGGGESTPKITRKKKKKDI</sequence>
<evidence type="ECO:0000313" key="1">
    <source>
        <dbReference type="EMBL" id="KKM03863.1"/>
    </source>
</evidence>
<reference evidence="1" key="1">
    <citation type="journal article" date="2015" name="Nature">
        <title>Complex archaea that bridge the gap between prokaryotes and eukaryotes.</title>
        <authorList>
            <person name="Spang A."/>
            <person name="Saw J.H."/>
            <person name="Jorgensen S.L."/>
            <person name="Zaremba-Niedzwiedzka K."/>
            <person name="Martijn J."/>
            <person name="Lind A.E."/>
            <person name="van Eijk R."/>
            <person name="Schleper C."/>
            <person name="Guy L."/>
            <person name="Ettema T.J."/>
        </authorList>
    </citation>
    <scope>NUCLEOTIDE SEQUENCE</scope>
</reference>
<dbReference type="EMBL" id="LAZR01016586">
    <property type="protein sequence ID" value="KKM03863.1"/>
    <property type="molecule type" value="Genomic_DNA"/>
</dbReference>
<dbReference type="AlphaFoldDB" id="A0A0F9JY87"/>
<proteinExistence type="predicted"/>
<gene>
    <name evidence="1" type="ORF">LCGC14_1770130</name>
</gene>
<protein>
    <submittedName>
        <fullName evidence="1">Uncharacterized protein</fullName>
    </submittedName>
</protein>
<organism evidence="1">
    <name type="scientific">marine sediment metagenome</name>
    <dbReference type="NCBI Taxonomy" id="412755"/>
    <lineage>
        <taxon>unclassified sequences</taxon>
        <taxon>metagenomes</taxon>
        <taxon>ecological metagenomes</taxon>
    </lineage>
</organism>